<dbReference type="STRING" id="631454.N177_3006"/>
<dbReference type="InterPro" id="IPR043736">
    <property type="entry name" value="DUF5681"/>
</dbReference>
<reference evidence="3 4" key="1">
    <citation type="journal article" date="2014" name="Genome Announc.">
        <title>Draft Genome Sequence of Lutibaculum baratangense Strain AMV1T, Isolated from a Mud Volcano in Andamans, India.</title>
        <authorList>
            <person name="Singh A."/>
            <person name="Sreenivas A."/>
            <person name="Sathyanarayana Reddy G."/>
            <person name="Pinnaka A.K."/>
            <person name="Shivaji S."/>
        </authorList>
    </citation>
    <scope>NUCLEOTIDE SEQUENCE [LARGE SCALE GENOMIC DNA]</scope>
    <source>
        <strain evidence="3 4">AMV1</strain>
    </source>
</reference>
<dbReference type="AlphaFoldDB" id="V4RC80"/>
<keyword evidence="4" id="KW-1185">Reference proteome</keyword>
<sequence length="148" mass="16711">MAQKKKTTSPDYDVGRGRPPKHTRFRPGQSGNPGGRRKDAKNFKTLITEVLASEIELTENGRQRSVTLVEALLKKQVQEGLRGDLRAIRDLLDRYERYSGVGEERGEELPDEDVELLERVMSGRRRGPGRGTVVGDGPDRPEEERLDE</sequence>
<organism evidence="3 4">
    <name type="scientific">Lutibaculum baratangense AMV1</name>
    <dbReference type="NCBI Taxonomy" id="631454"/>
    <lineage>
        <taxon>Bacteria</taxon>
        <taxon>Pseudomonadati</taxon>
        <taxon>Pseudomonadota</taxon>
        <taxon>Alphaproteobacteria</taxon>
        <taxon>Hyphomicrobiales</taxon>
        <taxon>Tepidamorphaceae</taxon>
        <taxon>Lutibaculum</taxon>
    </lineage>
</organism>
<evidence type="ECO:0000313" key="4">
    <source>
        <dbReference type="Proteomes" id="UP000017819"/>
    </source>
</evidence>
<feature type="domain" description="DUF5681" evidence="2">
    <location>
        <begin position="21"/>
        <end position="97"/>
    </location>
</feature>
<dbReference type="OrthoDB" id="2086138at2"/>
<evidence type="ECO:0000313" key="3">
    <source>
        <dbReference type="EMBL" id="ESR23776.1"/>
    </source>
</evidence>
<feature type="region of interest" description="Disordered" evidence="1">
    <location>
        <begin position="120"/>
        <end position="148"/>
    </location>
</feature>
<accession>V4RC80</accession>
<dbReference type="RefSeq" id="WP_023433129.1">
    <property type="nucleotide sequence ID" value="NZ_AWXZ01000038.1"/>
</dbReference>
<comment type="caution">
    <text evidence="3">The sequence shown here is derived from an EMBL/GenBank/DDBJ whole genome shotgun (WGS) entry which is preliminary data.</text>
</comment>
<gene>
    <name evidence="3" type="ORF">N177_3006</name>
</gene>
<dbReference type="Pfam" id="PF18932">
    <property type="entry name" value="DUF5681"/>
    <property type="match status" value="1"/>
</dbReference>
<protein>
    <recommendedName>
        <fullName evidence="2">DUF5681 domain-containing protein</fullName>
    </recommendedName>
</protein>
<feature type="region of interest" description="Disordered" evidence="1">
    <location>
        <begin position="1"/>
        <end position="42"/>
    </location>
</feature>
<dbReference type="eggNOG" id="ENOG50332VX">
    <property type="taxonomic scope" value="Bacteria"/>
</dbReference>
<dbReference type="Proteomes" id="UP000017819">
    <property type="component" value="Unassembled WGS sequence"/>
</dbReference>
<name>V4RC80_9HYPH</name>
<feature type="compositionally biased region" description="Basic and acidic residues" evidence="1">
    <location>
        <begin position="137"/>
        <end position="148"/>
    </location>
</feature>
<evidence type="ECO:0000256" key="1">
    <source>
        <dbReference type="SAM" id="MobiDB-lite"/>
    </source>
</evidence>
<dbReference type="EMBL" id="AWXZ01000038">
    <property type="protein sequence ID" value="ESR23776.1"/>
    <property type="molecule type" value="Genomic_DNA"/>
</dbReference>
<evidence type="ECO:0000259" key="2">
    <source>
        <dbReference type="Pfam" id="PF18932"/>
    </source>
</evidence>
<proteinExistence type="predicted"/>